<accession>A0A150IL27</accession>
<dbReference type="SUPFAM" id="SSF55282">
    <property type="entry name" value="RL5-like"/>
    <property type="match status" value="1"/>
</dbReference>
<proteinExistence type="predicted"/>
<dbReference type="InterPro" id="IPR002739">
    <property type="entry name" value="PAB1135-like"/>
</dbReference>
<sequence length="142" mass="16694">MNPFDIAWIQIETFSHATEDIEKVKSLLSKFFSFDISFKENKTHGHFGNEITIIKVELENNKTIKNFINKFLELADKRYLLDTLERRVDEDGVLFVRMSKERVYNDDFTIDDCGDILISMKFVTYPKSREKVIENGKLLFGN</sequence>
<comment type="caution">
    <text evidence="1">The sequence shown here is derived from an EMBL/GenBank/DDBJ whole genome shotgun (WGS) entry which is preliminary data.</text>
</comment>
<gene>
    <name evidence="1" type="ORF">AMQ74_01895</name>
</gene>
<organism evidence="1 2">
    <name type="scientific">Candidatus Methanofastidiosum methylothiophilum</name>
    <dbReference type="NCBI Taxonomy" id="1705564"/>
    <lineage>
        <taxon>Archaea</taxon>
        <taxon>Methanobacteriati</taxon>
        <taxon>Methanobacteriota</taxon>
        <taxon>Stenosarchaea group</taxon>
        <taxon>Candidatus Methanofastidiosia</taxon>
        <taxon>Candidatus Methanofastidiosales</taxon>
        <taxon>Candidatus Methanofastidiosaceae</taxon>
        <taxon>Candidatus Methanofastidiosum</taxon>
    </lineage>
</organism>
<dbReference type="PANTHER" id="PTHR38816:SF1">
    <property type="entry name" value="EXOSOME SUBUNIT"/>
    <property type="match status" value="1"/>
</dbReference>
<dbReference type="PANTHER" id="PTHR38816">
    <property type="entry name" value="EXOSOME SUBUNIT, DUF54 FAMILY-RELATED"/>
    <property type="match status" value="1"/>
</dbReference>
<dbReference type="Gene3D" id="3.30.1440.10">
    <property type="match status" value="1"/>
</dbReference>
<dbReference type="InterPro" id="IPR022803">
    <property type="entry name" value="Ribosomal_uL5_dom_sf"/>
</dbReference>
<dbReference type="Pfam" id="PF01877">
    <property type="entry name" value="RNA_binding"/>
    <property type="match status" value="1"/>
</dbReference>
<evidence type="ECO:0008006" key="3">
    <source>
        <dbReference type="Google" id="ProtNLM"/>
    </source>
</evidence>
<evidence type="ECO:0000313" key="1">
    <source>
        <dbReference type="EMBL" id="KYC45602.1"/>
    </source>
</evidence>
<name>A0A150IL27_9EURY</name>
<reference evidence="1 2" key="1">
    <citation type="journal article" date="2016" name="ISME J.">
        <title>Chasing the elusive Euryarchaeota class WSA2: genomes reveal a uniquely fastidious methyl-reducing methanogen.</title>
        <authorList>
            <person name="Nobu M.K."/>
            <person name="Narihiro T."/>
            <person name="Kuroda K."/>
            <person name="Mei R."/>
            <person name="Liu W.T."/>
        </authorList>
    </citation>
    <scope>NUCLEOTIDE SEQUENCE [LARGE SCALE GENOMIC DNA]</scope>
    <source>
        <strain evidence="1">U1lsi0528_Bin089</strain>
    </source>
</reference>
<evidence type="ECO:0000313" key="2">
    <source>
        <dbReference type="Proteomes" id="UP000075578"/>
    </source>
</evidence>
<protein>
    <recommendedName>
        <fullName evidence="3">Exosome subunit</fullName>
    </recommendedName>
</protein>
<dbReference type="EMBL" id="LNGD01000236">
    <property type="protein sequence ID" value="KYC45602.1"/>
    <property type="molecule type" value="Genomic_DNA"/>
</dbReference>
<dbReference type="AlphaFoldDB" id="A0A150IL27"/>
<dbReference type="Proteomes" id="UP000075578">
    <property type="component" value="Unassembled WGS sequence"/>
</dbReference>